<dbReference type="InterPro" id="IPR003367">
    <property type="entry name" value="Thrombospondin_3-like_rpt"/>
</dbReference>
<dbReference type="GO" id="GO:0004553">
    <property type="term" value="F:hydrolase activity, hydrolyzing O-glycosyl compounds"/>
    <property type="evidence" value="ECO:0007669"/>
    <property type="project" value="InterPro"/>
</dbReference>
<dbReference type="PROSITE" id="PS51762">
    <property type="entry name" value="GH16_2"/>
    <property type="match status" value="1"/>
</dbReference>
<dbReference type="Pfam" id="PF02412">
    <property type="entry name" value="TSP_3"/>
    <property type="match status" value="2"/>
</dbReference>
<dbReference type="PROSITE" id="PS52005">
    <property type="entry name" value="CBM56"/>
    <property type="match status" value="1"/>
</dbReference>
<dbReference type="SMART" id="SM00606">
    <property type="entry name" value="CBD_IV"/>
    <property type="match status" value="1"/>
</dbReference>
<dbReference type="PANTHER" id="PTHR10963:SF55">
    <property type="entry name" value="GLYCOSIDE HYDROLASE FAMILY 16 PROTEIN"/>
    <property type="match status" value="1"/>
</dbReference>
<dbReference type="GO" id="GO:0030246">
    <property type="term" value="F:carbohydrate binding"/>
    <property type="evidence" value="ECO:0007669"/>
    <property type="project" value="UniProtKB-UniRule"/>
</dbReference>
<dbReference type="InterPro" id="IPR008979">
    <property type="entry name" value="Galactose-bd-like_sf"/>
</dbReference>
<evidence type="ECO:0000313" key="7">
    <source>
        <dbReference type="EMBL" id="WMS87028.1"/>
    </source>
</evidence>
<feature type="chain" id="PRO_5041465045" evidence="3">
    <location>
        <begin position="30"/>
        <end position="786"/>
    </location>
</feature>
<dbReference type="SUPFAM" id="SSF103647">
    <property type="entry name" value="TSP type-3 repeat"/>
    <property type="match status" value="1"/>
</dbReference>
<feature type="domain" description="GH16" evidence="5">
    <location>
        <begin position="29"/>
        <end position="309"/>
    </location>
</feature>
<dbReference type="EMBL" id="CP133548">
    <property type="protein sequence ID" value="WMS87028.1"/>
    <property type="molecule type" value="Genomic_DNA"/>
</dbReference>
<dbReference type="InterPro" id="IPR047569">
    <property type="entry name" value="CBM56"/>
</dbReference>
<dbReference type="KEGG" id="plei:Q9312_17580"/>
<dbReference type="Proteomes" id="UP001239782">
    <property type="component" value="Chromosome"/>
</dbReference>
<evidence type="ECO:0000256" key="2">
    <source>
        <dbReference type="ARBA" id="ARBA00022729"/>
    </source>
</evidence>
<name>A0AA51RT61_9GAMM</name>
<dbReference type="InterPro" id="IPR050546">
    <property type="entry name" value="Glycosyl_Hydrlase_16"/>
</dbReference>
<dbReference type="InterPro" id="IPR028974">
    <property type="entry name" value="TSP_type-3_rpt"/>
</dbReference>
<dbReference type="InterPro" id="IPR006584">
    <property type="entry name" value="Cellulose-bd_IV"/>
</dbReference>
<dbReference type="Pfam" id="PF22184">
    <property type="entry name" value="CBM_56"/>
    <property type="match status" value="1"/>
</dbReference>
<dbReference type="Gene3D" id="2.60.120.430">
    <property type="entry name" value="Galactose-binding lectin"/>
    <property type="match status" value="1"/>
</dbReference>
<organism evidence="7 8">
    <name type="scientific">Pleionea litopenaei</name>
    <dbReference type="NCBI Taxonomy" id="3070815"/>
    <lineage>
        <taxon>Bacteria</taxon>
        <taxon>Pseudomonadati</taxon>
        <taxon>Pseudomonadota</taxon>
        <taxon>Gammaproteobacteria</taxon>
        <taxon>Oceanospirillales</taxon>
        <taxon>Pleioneaceae</taxon>
        <taxon>Pleionea</taxon>
    </lineage>
</organism>
<accession>A0AA51RT61</accession>
<dbReference type="CDD" id="cd04080">
    <property type="entry name" value="CBM6_cellulase-like"/>
    <property type="match status" value="1"/>
</dbReference>
<dbReference type="PROSITE" id="PS51175">
    <property type="entry name" value="CBM6"/>
    <property type="match status" value="1"/>
</dbReference>
<evidence type="ECO:0000313" key="8">
    <source>
        <dbReference type="Proteomes" id="UP001239782"/>
    </source>
</evidence>
<feature type="domain" description="CBM6" evidence="4">
    <location>
        <begin position="534"/>
        <end position="667"/>
    </location>
</feature>
<evidence type="ECO:0000259" key="4">
    <source>
        <dbReference type="PROSITE" id="PS51175"/>
    </source>
</evidence>
<feature type="domain" description="CBM56" evidence="6">
    <location>
        <begin position="690"/>
        <end position="786"/>
    </location>
</feature>
<dbReference type="SUPFAM" id="SSF49899">
    <property type="entry name" value="Concanavalin A-like lectins/glucanases"/>
    <property type="match status" value="1"/>
</dbReference>
<dbReference type="InterPro" id="IPR041342">
    <property type="entry name" value="CBM35"/>
</dbReference>
<evidence type="ECO:0000259" key="5">
    <source>
        <dbReference type="PROSITE" id="PS51762"/>
    </source>
</evidence>
<evidence type="ECO:0000259" key="6">
    <source>
        <dbReference type="PROSITE" id="PS52005"/>
    </source>
</evidence>
<dbReference type="RefSeq" id="WP_309202166.1">
    <property type="nucleotide sequence ID" value="NZ_CP133548.1"/>
</dbReference>
<dbReference type="InterPro" id="IPR005084">
    <property type="entry name" value="CBM6"/>
</dbReference>
<gene>
    <name evidence="7" type="ORF">Q9312_17580</name>
</gene>
<dbReference type="PANTHER" id="PTHR10963">
    <property type="entry name" value="GLYCOSYL HYDROLASE-RELATED"/>
    <property type="match status" value="1"/>
</dbReference>
<sequence length="786" mass="86297">MSTVMRSLRTLSVGLVTVGGLLAANLSSADVRNPTIGPLIFEENFDSFNPSHWNVVTGDGCQFGPDLCGWGNQELQWYGENNLSIESIPGDSGNRALVITAKRENVEGRAFTSGKVDSQGLFAIHYGMIEVRMRIPNLNTGLWPAAWMLGTSTASWPAKGEIDMMEMGHKASYRQGADINTFVGANAIFYADEACVPENPTCAASTAWGADNHHISASSMADRFVTYRTYWSDQQLRFTVADNGVEYDLYDNPIDFNDQMTEFQQPFYLLLNMAVGGNFTDAANNSQVTVPMPAKMYVDYIRVYQIDGLGEVLTGNPTPPESGTFGVFTDITPTSNKLQAGVSSDIYNWNQSSVEGGNLPPAEGDEVIAWRYTAPGQWFGGGVQSRQPRDMSQFDQGYLSFRVKIPADIGFKVGIADTYTNVSWIDFPANESRYGLVRNGEWSRVSIPIEELRGEFIALQSMQGMFYFANSDQGLPNRTFEFALDDIVWEGGGDSAPQDSDGDGVLDSDDLCPNTPPDTQVDAQGCPLPQTDLLTIQAEDYSAFFDTTAGNTGGAYRNDNVDIEATQDTDGGFNVGWTAAGEWLEYNVYLNAGEYSLSSRVASQAGNAVYSILVNEQWIGSNSVNFTGGWQVYETQSLGRFTVNDGQHRIRVKVEGGEFNVNWLKVDRVMHGDADQDGVPDHLDQCPNTPPNSAVDNQGCPLVADVYGALRQGNQLVFYVNQSSWATVHYRINEGAQQNLSMTATNGRNEYSLLGLNAGDRVTYRFTYWDDSLPGAIDSPWNEATY</sequence>
<evidence type="ECO:0000256" key="3">
    <source>
        <dbReference type="SAM" id="SignalP"/>
    </source>
</evidence>
<dbReference type="CDD" id="cd08023">
    <property type="entry name" value="GH16_laminarinase_like"/>
    <property type="match status" value="1"/>
</dbReference>
<dbReference type="GO" id="GO:0005509">
    <property type="term" value="F:calcium ion binding"/>
    <property type="evidence" value="ECO:0007669"/>
    <property type="project" value="InterPro"/>
</dbReference>
<dbReference type="Pfam" id="PF00722">
    <property type="entry name" value="Glyco_hydro_16"/>
    <property type="match status" value="1"/>
</dbReference>
<keyword evidence="2 3" id="KW-0732">Signal</keyword>
<evidence type="ECO:0000256" key="1">
    <source>
        <dbReference type="ARBA" id="ARBA00006865"/>
    </source>
</evidence>
<dbReference type="InterPro" id="IPR000757">
    <property type="entry name" value="Beta-glucanase-like"/>
</dbReference>
<dbReference type="Gene3D" id="2.60.120.200">
    <property type="match status" value="1"/>
</dbReference>
<feature type="signal peptide" evidence="3">
    <location>
        <begin position="1"/>
        <end position="29"/>
    </location>
</feature>
<keyword evidence="8" id="KW-1185">Reference proteome</keyword>
<protein>
    <submittedName>
        <fullName evidence="7">DUF5010 C-terminal domain-containing protein</fullName>
    </submittedName>
</protein>
<dbReference type="InterPro" id="IPR013320">
    <property type="entry name" value="ConA-like_dom_sf"/>
</dbReference>
<comment type="similarity">
    <text evidence="1">Belongs to the glycosyl hydrolase 16 family.</text>
</comment>
<dbReference type="Pfam" id="PF18099">
    <property type="entry name" value="CBM_35_2"/>
    <property type="match status" value="1"/>
</dbReference>
<dbReference type="SUPFAM" id="SSF49785">
    <property type="entry name" value="Galactose-binding domain-like"/>
    <property type="match status" value="2"/>
</dbReference>
<dbReference type="AlphaFoldDB" id="A0AA51RT61"/>
<dbReference type="GO" id="GO:0007155">
    <property type="term" value="P:cell adhesion"/>
    <property type="evidence" value="ECO:0007669"/>
    <property type="project" value="InterPro"/>
</dbReference>
<dbReference type="Gene3D" id="2.60.120.260">
    <property type="entry name" value="Galactose-binding domain-like"/>
    <property type="match status" value="1"/>
</dbReference>
<proteinExistence type="inferred from homology"/>
<dbReference type="GO" id="GO:0005975">
    <property type="term" value="P:carbohydrate metabolic process"/>
    <property type="evidence" value="ECO:0007669"/>
    <property type="project" value="InterPro"/>
</dbReference>
<reference evidence="7 8" key="1">
    <citation type="submission" date="2023-08" db="EMBL/GenBank/DDBJ databases">
        <title>Pleionea litopenaei sp. nov., isolated from stomach of juvenile Litopenaeus vannamei.</title>
        <authorList>
            <person name="Rho A.M."/>
            <person name="Hwang C.Y."/>
        </authorList>
    </citation>
    <scope>NUCLEOTIDE SEQUENCE [LARGE SCALE GENOMIC DNA]</scope>
    <source>
        <strain evidence="7 8">HL-JVS1</strain>
    </source>
</reference>